<keyword evidence="1" id="KW-0732">Signal</keyword>
<dbReference type="EMBL" id="VFOV01000001">
    <property type="protein sequence ID" value="TQL67404.1"/>
    <property type="molecule type" value="Genomic_DNA"/>
</dbReference>
<evidence type="ECO:0000313" key="2">
    <source>
        <dbReference type="EMBL" id="TQL67404.1"/>
    </source>
</evidence>
<gene>
    <name evidence="2" type="ORF">FB381_1280</name>
</gene>
<dbReference type="AlphaFoldDB" id="A0A543A4C8"/>
<dbReference type="OrthoDB" id="2867208at2"/>
<sequence length="338" mass="37265">MALHRKLIAALALTATLAATTAAGGSASATAPTSSDLTWVCLASTQAPDRERSLRVPEKLVDLLIATTASYRGPCAERGESERFGDGVLTAYSQSVGDRPLTIGLVLSDGSLSGLPQHPPHDGTTCYDVDGDGHIDEMTECAGGHARQLDLGRQFREDVDTPFTYVLSNWNPGGHPPPDVYGDPHFDVHFYVKPDVERVAIRPGPCAHLMNCDDLELAKVMPAAEYLAPDYTDMDAIEPAMGNHLVDPTAPEFNGEPFTHTWIYGTWNGEVTFYEAMVTHEWFDRMRGGETEDACHDFKLPAQWQESGWYPTSYCLRHRDNRDEITVSLEDFVHRTAR</sequence>
<feature type="chain" id="PRO_5039225767" description="DUF5602 domain-containing protein" evidence="1">
    <location>
        <begin position="23"/>
        <end position="338"/>
    </location>
</feature>
<reference evidence="2 3" key="1">
    <citation type="submission" date="2019-06" db="EMBL/GenBank/DDBJ databases">
        <title>Sequencing the genomes of 1000 actinobacteria strains.</title>
        <authorList>
            <person name="Klenk H.-P."/>
        </authorList>
    </citation>
    <scope>NUCLEOTIDE SEQUENCE [LARGE SCALE GENOMIC DNA]</scope>
    <source>
        <strain evidence="2 3">DSM 25218</strain>
    </source>
</reference>
<protein>
    <recommendedName>
        <fullName evidence="4">DUF5602 domain-containing protein</fullName>
    </recommendedName>
</protein>
<evidence type="ECO:0000256" key="1">
    <source>
        <dbReference type="SAM" id="SignalP"/>
    </source>
</evidence>
<organism evidence="2 3">
    <name type="scientific">Nocardioides albertanoniae</name>
    <dbReference type="NCBI Taxonomy" id="1175486"/>
    <lineage>
        <taxon>Bacteria</taxon>
        <taxon>Bacillati</taxon>
        <taxon>Actinomycetota</taxon>
        <taxon>Actinomycetes</taxon>
        <taxon>Propionibacteriales</taxon>
        <taxon>Nocardioidaceae</taxon>
        <taxon>Nocardioides</taxon>
    </lineage>
</organism>
<dbReference type="RefSeq" id="WP_141779508.1">
    <property type="nucleotide sequence ID" value="NZ_VFOV01000001.1"/>
</dbReference>
<evidence type="ECO:0000313" key="3">
    <source>
        <dbReference type="Proteomes" id="UP000320209"/>
    </source>
</evidence>
<evidence type="ECO:0008006" key="4">
    <source>
        <dbReference type="Google" id="ProtNLM"/>
    </source>
</evidence>
<accession>A0A543A4C8</accession>
<proteinExistence type="predicted"/>
<feature type="signal peptide" evidence="1">
    <location>
        <begin position="1"/>
        <end position="22"/>
    </location>
</feature>
<name>A0A543A4C8_9ACTN</name>
<dbReference type="Proteomes" id="UP000320209">
    <property type="component" value="Unassembled WGS sequence"/>
</dbReference>
<comment type="caution">
    <text evidence="2">The sequence shown here is derived from an EMBL/GenBank/DDBJ whole genome shotgun (WGS) entry which is preliminary data.</text>
</comment>
<keyword evidence="3" id="KW-1185">Reference proteome</keyword>